<gene>
    <name evidence="1" type="ORF">PanWU01x14_093030</name>
</gene>
<protein>
    <submittedName>
        <fullName evidence="1">Uncharacterized protein</fullName>
    </submittedName>
</protein>
<sequence length="100" mass="11021">MVLWEELDLHQNFEIGDPEIASKLAEILERDRVFEFLAGLNAEFDGVSGRILGKEPLCSLEESFSYVNSEEDRKAVMAKAFAPEASALKAEGLTPSFAGQ</sequence>
<dbReference type="EMBL" id="JXTB01000060">
    <property type="protein sequence ID" value="PON68696.1"/>
    <property type="molecule type" value="Genomic_DNA"/>
</dbReference>
<accession>A0A2P5D611</accession>
<dbReference type="OrthoDB" id="1736872at2759"/>
<evidence type="ECO:0000313" key="1">
    <source>
        <dbReference type="EMBL" id="PON68696.1"/>
    </source>
</evidence>
<reference evidence="2" key="1">
    <citation type="submission" date="2016-06" db="EMBL/GenBank/DDBJ databases">
        <title>Parallel loss of symbiosis genes in relatives of nitrogen-fixing non-legume Parasponia.</title>
        <authorList>
            <person name="Van Velzen R."/>
            <person name="Holmer R."/>
            <person name="Bu F."/>
            <person name="Rutten L."/>
            <person name="Van Zeijl A."/>
            <person name="Liu W."/>
            <person name="Santuari L."/>
            <person name="Cao Q."/>
            <person name="Sharma T."/>
            <person name="Shen D."/>
            <person name="Roswanjaya Y."/>
            <person name="Wardhani T."/>
            <person name="Kalhor M.S."/>
            <person name="Jansen J."/>
            <person name="Van den Hoogen J."/>
            <person name="Gungor B."/>
            <person name="Hartog M."/>
            <person name="Hontelez J."/>
            <person name="Verver J."/>
            <person name="Yang W.-C."/>
            <person name="Schijlen E."/>
            <person name="Repin R."/>
            <person name="Schilthuizen M."/>
            <person name="Schranz E."/>
            <person name="Heidstra R."/>
            <person name="Miyata K."/>
            <person name="Fedorova E."/>
            <person name="Kohlen W."/>
            <person name="Bisseling T."/>
            <person name="Smit S."/>
            <person name="Geurts R."/>
        </authorList>
    </citation>
    <scope>NUCLEOTIDE SEQUENCE [LARGE SCALE GENOMIC DNA]</scope>
    <source>
        <strain evidence="2">cv. WU1-14</strain>
    </source>
</reference>
<comment type="caution">
    <text evidence="1">The sequence shown here is derived from an EMBL/GenBank/DDBJ whole genome shotgun (WGS) entry which is preliminary data.</text>
</comment>
<keyword evidence="2" id="KW-1185">Reference proteome</keyword>
<dbReference type="Proteomes" id="UP000237105">
    <property type="component" value="Unassembled WGS sequence"/>
</dbReference>
<organism evidence="1 2">
    <name type="scientific">Parasponia andersonii</name>
    <name type="common">Sponia andersonii</name>
    <dbReference type="NCBI Taxonomy" id="3476"/>
    <lineage>
        <taxon>Eukaryota</taxon>
        <taxon>Viridiplantae</taxon>
        <taxon>Streptophyta</taxon>
        <taxon>Embryophyta</taxon>
        <taxon>Tracheophyta</taxon>
        <taxon>Spermatophyta</taxon>
        <taxon>Magnoliopsida</taxon>
        <taxon>eudicotyledons</taxon>
        <taxon>Gunneridae</taxon>
        <taxon>Pentapetalae</taxon>
        <taxon>rosids</taxon>
        <taxon>fabids</taxon>
        <taxon>Rosales</taxon>
        <taxon>Cannabaceae</taxon>
        <taxon>Parasponia</taxon>
    </lineage>
</organism>
<evidence type="ECO:0000313" key="2">
    <source>
        <dbReference type="Proteomes" id="UP000237105"/>
    </source>
</evidence>
<proteinExistence type="predicted"/>
<dbReference type="AlphaFoldDB" id="A0A2P5D611"/>
<name>A0A2P5D611_PARAD</name>